<reference evidence="2" key="1">
    <citation type="submission" date="2021-01" db="EMBL/GenBank/DDBJ databases">
        <title>Whole genome shotgun sequence of Actinoplanes capillaceus NBRC 16408.</title>
        <authorList>
            <person name="Komaki H."/>
            <person name="Tamura T."/>
        </authorList>
    </citation>
    <scope>NUCLEOTIDE SEQUENCE [LARGE SCALE GENOMIC DNA]</scope>
    <source>
        <strain evidence="2">NBRC 16408</strain>
    </source>
</reference>
<dbReference type="EMBL" id="BOMF01000182">
    <property type="protein sequence ID" value="GID51429.1"/>
    <property type="molecule type" value="Genomic_DNA"/>
</dbReference>
<sequence>MSGGSEIQQDAGSAASSWTPSLGDLAYDSAAAKTGVVVDVPGEGVYHFHLRPEGGCTGDEWTAPADGSTLSPPNDAHPAGGVR</sequence>
<evidence type="ECO:0000256" key="1">
    <source>
        <dbReference type="SAM" id="MobiDB-lite"/>
    </source>
</evidence>
<gene>
    <name evidence="2" type="ORF">Aca07nite_87040</name>
</gene>
<comment type="caution">
    <text evidence="2">The sequence shown here is derived from an EMBL/GenBank/DDBJ whole genome shotgun (WGS) entry which is preliminary data.</text>
</comment>
<feature type="region of interest" description="Disordered" evidence="1">
    <location>
        <begin position="1"/>
        <end position="22"/>
    </location>
</feature>
<feature type="compositionally biased region" description="Polar residues" evidence="1">
    <location>
        <begin position="1"/>
        <end position="20"/>
    </location>
</feature>
<accession>A0ABQ3WYT3</accession>
<feature type="region of interest" description="Disordered" evidence="1">
    <location>
        <begin position="54"/>
        <end position="83"/>
    </location>
</feature>
<evidence type="ECO:0000313" key="2">
    <source>
        <dbReference type="EMBL" id="GID51429.1"/>
    </source>
</evidence>
<proteinExistence type="predicted"/>
<dbReference type="RefSeq" id="WP_204301410.1">
    <property type="nucleotide sequence ID" value="NZ_BAAAGQ010000060.1"/>
</dbReference>
<protein>
    <submittedName>
        <fullName evidence="2">Uncharacterized protein</fullName>
    </submittedName>
</protein>
<name>A0ABQ3WYT3_9ACTN</name>
<organism evidence="2">
    <name type="scientific">Actinoplanes campanulatus</name>
    <dbReference type="NCBI Taxonomy" id="113559"/>
    <lineage>
        <taxon>Bacteria</taxon>
        <taxon>Bacillati</taxon>
        <taxon>Actinomycetota</taxon>
        <taxon>Actinomycetes</taxon>
        <taxon>Micromonosporales</taxon>
        <taxon>Micromonosporaceae</taxon>
        <taxon>Actinoplanes</taxon>
    </lineage>
</organism>